<reference evidence="5" key="1">
    <citation type="submission" date="2023-03" db="EMBL/GenBank/DDBJ databases">
        <authorList>
            <person name="Shen W."/>
            <person name="Cai J."/>
        </authorList>
    </citation>
    <scope>NUCLEOTIDE SEQUENCE</scope>
    <source>
        <strain evidence="5">K72-2</strain>
    </source>
</reference>
<dbReference type="GO" id="GO:0031222">
    <property type="term" value="P:arabinan catabolic process"/>
    <property type="evidence" value="ECO:0007669"/>
    <property type="project" value="TreeGrafter"/>
</dbReference>
<dbReference type="Gene3D" id="3.40.50.1700">
    <property type="entry name" value="Glycoside hydrolase family 3 C-terminal domain"/>
    <property type="match status" value="1"/>
</dbReference>
<comment type="similarity">
    <text evidence="1">Belongs to the glycosyl hydrolase 3 family.</text>
</comment>
<dbReference type="InterPro" id="IPR036881">
    <property type="entry name" value="Glyco_hydro_3_C_sf"/>
</dbReference>
<dbReference type="InterPro" id="IPR017853">
    <property type="entry name" value="GH"/>
</dbReference>
<dbReference type="EMBL" id="JARQDV010000009">
    <property type="protein sequence ID" value="MDT2965595.1"/>
    <property type="molecule type" value="Genomic_DNA"/>
</dbReference>
<dbReference type="InterPro" id="IPR001764">
    <property type="entry name" value="Glyco_hydro_3_N"/>
</dbReference>
<dbReference type="PRINTS" id="PR00133">
    <property type="entry name" value="GLHYDRLASE3"/>
</dbReference>
<dbReference type="InterPro" id="IPR002772">
    <property type="entry name" value="Glyco_hydro_3_C"/>
</dbReference>
<evidence type="ECO:0000256" key="2">
    <source>
        <dbReference type="ARBA" id="ARBA00022729"/>
    </source>
</evidence>
<dbReference type="AlphaFoldDB" id="A0AAW8UT54"/>
<evidence type="ECO:0000259" key="4">
    <source>
        <dbReference type="SMART" id="SM01217"/>
    </source>
</evidence>
<organism evidence="5 6">
    <name type="scientific">Enterococcus casseliflavus</name>
    <name type="common">Enterococcus flavescens</name>
    <dbReference type="NCBI Taxonomy" id="37734"/>
    <lineage>
        <taxon>Bacteria</taxon>
        <taxon>Bacillati</taxon>
        <taxon>Bacillota</taxon>
        <taxon>Bacilli</taxon>
        <taxon>Lactobacillales</taxon>
        <taxon>Enterococcaceae</taxon>
        <taxon>Enterococcus</taxon>
    </lineage>
</organism>
<dbReference type="PANTHER" id="PTHR42721">
    <property type="entry name" value="SUGAR HYDROLASE-RELATED"/>
    <property type="match status" value="1"/>
</dbReference>
<feature type="domain" description="Fibronectin type III-like" evidence="4">
    <location>
        <begin position="614"/>
        <end position="682"/>
    </location>
</feature>
<name>A0AAW8UT54_ENTCA</name>
<dbReference type="Pfam" id="PF01915">
    <property type="entry name" value="Glyco_hydro_3_C"/>
    <property type="match status" value="1"/>
</dbReference>
<evidence type="ECO:0000256" key="3">
    <source>
        <dbReference type="ARBA" id="ARBA00022801"/>
    </source>
</evidence>
<dbReference type="SUPFAM" id="SSF52279">
    <property type="entry name" value="Beta-D-glucan exohydrolase, C-terminal domain"/>
    <property type="match status" value="1"/>
</dbReference>
<dbReference type="PANTHER" id="PTHR42721:SF3">
    <property type="entry name" value="BETA-D-XYLOSIDASE 5-RELATED"/>
    <property type="match status" value="1"/>
</dbReference>
<dbReference type="InterPro" id="IPR044993">
    <property type="entry name" value="BXL"/>
</dbReference>
<dbReference type="Pfam" id="PF00933">
    <property type="entry name" value="Glyco_hydro_3"/>
    <property type="match status" value="1"/>
</dbReference>
<dbReference type="Gene3D" id="2.60.40.10">
    <property type="entry name" value="Immunoglobulins"/>
    <property type="match status" value="1"/>
</dbReference>
<proteinExistence type="inferred from homology"/>
<dbReference type="InterPro" id="IPR026891">
    <property type="entry name" value="Fn3-like"/>
</dbReference>
<evidence type="ECO:0000313" key="5">
    <source>
        <dbReference type="EMBL" id="MDT2965595.1"/>
    </source>
</evidence>
<dbReference type="GO" id="GO:0045493">
    <property type="term" value="P:xylan catabolic process"/>
    <property type="evidence" value="ECO:0007669"/>
    <property type="project" value="InterPro"/>
</dbReference>
<evidence type="ECO:0000313" key="6">
    <source>
        <dbReference type="Proteomes" id="UP001268896"/>
    </source>
</evidence>
<dbReference type="Proteomes" id="UP001268896">
    <property type="component" value="Unassembled WGS sequence"/>
</dbReference>
<gene>
    <name evidence="5" type="ORF">P7I32_13345</name>
</gene>
<dbReference type="InterPro" id="IPR036962">
    <property type="entry name" value="Glyco_hydro_3_N_sf"/>
</dbReference>
<keyword evidence="3 5" id="KW-0378">Hydrolase</keyword>
<accession>A0AAW8UT54</accession>
<dbReference type="Pfam" id="PF14310">
    <property type="entry name" value="Fn3-like"/>
    <property type="match status" value="1"/>
</dbReference>
<dbReference type="GO" id="GO:0046556">
    <property type="term" value="F:alpha-L-arabinofuranosidase activity"/>
    <property type="evidence" value="ECO:0007669"/>
    <property type="project" value="TreeGrafter"/>
</dbReference>
<protein>
    <submittedName>
        <fullName evidence="5">Glycoside hydrolase family 3 C-terminal domain-containing protein</fullName>
    </submittedName>
</protein>
<dbReference type="SUPFAM" id="SSF51445">
    <property type="entry name" value="(Trans)glycosidases"/>
    <property type="match status" value="1"/>
</dbReference>
<evidence type="ECO:0000256" key="1">
    <source>
        <dbReference type="ARBA" id="ARBA00005336"/>
    </source>
</evidence>
<dbReference type="Gene3D" id="3.20.20.300">
    <property type="entry name" value="Glycoside hydrolase, family 3, N-terminal domain"/>
    <property type="match status" value="1"/>
</dbReference>
<keyword evidence="2" id="KW-0732">Signal</keyword>
<comment type="caution">
    <text evidence="5">The sequence shown here is derived from an EMBL/GenBank/DDBJ whole genome shotgun (WGS) entry which is preliminary data.</text>
</comment>
<dbReference type="RefSeq" id="WP_010747592.1">
    <property type="nucleotide sequence ID" value="NZ_CABGTX010000007.1"/>
</dbReference>
<dbReference type="SMART" id="SM01217">
    <property type="entry name" value="Fn3_like"/>
    <property type="match status" value="1"/>
</dbReference>
<dbReference type="GO" id="GO:0009044">
    <property type="term" value="F:xylan 1,4-beta-xylosidase activity"/>
    <property type="evidence" value="ECO:0007669"/>
    <property type="project" value="InterPro"/>
</dbReference>
<dbReference type="InterPro" id="IPR013783">
    <property type="entry name" value="Ig-like_fold"/>
</dbReference>
<sequence length="708" mass="77493">MITHSEAKVEAQKIVAQMTIDEKIGQINFRAPAIQRLGITDYNYWNEALHGVARAGVATVFPQAIGLAAIFDDQLMEEIAGVIAEEGRAKYNQYHAEGDNDIYKGLTYWSPNINIFRDPRWGRGQETYGEDPYLTSRLGVAFIKGLQGDGPYLKLAACAKHFAVHSGPEADRHSFDAVVNDKDLYETYLPAFEAAVKEADVESFMGAYNAVNGIPACVHPELLQDILRGKWAFEGHVVSDFGALEDVHEHHHYTENAAQTMALAMKIGCNLCAGNVSDSLHQALAEGLVTEAEITQAVVELYTTRVRLGMFDETNPYNAIPYEANDSKEHMALSLKAAEKALVLLKNDGILPIKKESVKNVAVIGPNARSIEALQGNYFGVASRNVTFLDGIQDYLEDDARVYYAPGCHLFQEYAESTLSRPHERASEAIIAAKHADTVVMCLGLDPTIEGEQGDSGNVYGSGDKETLGLPAEQIRLLDQILALDKPVILVVAAGSAISLYGREEHPNLHAILHAWYPGSQGGKALAKVLFGEISPSGKLPVTFYRTTDNLPDFKDYGMKNRTYRYLEESPLYPFGYGLTYGQIALADLQVETQEKDYLIKGTITNTSDCAMEEVLQVYVKTDSKHETLNGKLVAYKRVALAPGETKTVTVPVAKINLTVVNEAGERLFDGEQITFTLGTTAPCSRAQELGQPAPLVATVPLVETVVI</sequence>